<dbReference type="EMBL" id="NFLJ01000001">
    <property type="protein sequence ID" value="OUQ36634.1"/>
    <property type="molecule type" value="Genomic_DNA"/>
</dbReference>
<dbReference type="PANTHER" id="PTHR42865">
    <property type="entry name" value="PROTON/GLUTAMATE-ASPARTATE SYMPORTER"/>
    <property type="match status" value="1"/>
</dbReference>
<feature type="transmembrane region" description="Helical" evidence="7">
    <location>
        <begin position="177"/>
        <end position="194"/>
    </location>
</feature>
<comment type="subcellular location">
    <subcellularLocation>
        <location evidence="1">Cell membrane</location>
        <topology evidence="1">Multi-pass membrane protein</topology>
    </subcellularLocation>
</comment>
<sequence>MKSTQSGKKLAKKMIIALICGLVAGLGCILLRENLLASGQESLWNTINNVLFQDITAEGANNAIGIFYIVGQLFVNALQLIIIPMVFVSIILAICVITDTKKLGRISSKTIGTFLITTVCALIWAGIIGSIVYKLGAFNAVHADNLVIQEGTVGSNPLNIIVSVIPNNLINAFTNNGNVLAVVFLAVAIGLAMNQLKDKTKTLKKLLIECSDIISVCLSFVITKCAPYAIFCLLTRTFAIYGIDYLLPALAYVLTVIFALIVYLFIAYPIYLMVMGKMNPKPFMRKIPKVALFGFSTSSSAATLPINKETTVNELGVSEEIASFVLPLGMTVNMDGTAIMQVIAAIFIAASSGYDVTITSMAVIAFLALIASVGTPAAPGAGAVILFTILTGMGYTNDGALLAYSLILAINRPIEMLVTSLNVVGDSATSVIVGKKENMLDEDIYHS</sequence>
<evidence type="ECO:0000256" key="7">
    <source>
        <dbReference type="SAM" id="Phobius"/>
    </source>
</evidence>
<proteinExistence type="predicted"/>
<protein>
    <submittedName>
        <fullName evidence="8">Dicarboxylate/amino acid:cation symporter</fullName>
    </submittedName>
</protein>
<evidence type="ECO:0000256" key="1">
    <source>
        <dbReference type="ARBA" id="ARBA00004651"/>
    </source>
</evidence>
<name>A0A1Y4T3D3_9FIRM</name>
<keyword evidence="4 7" id="KW-0812">Transmembrane</keyword>
<keyword evidence="9" id="KW-1185">Reference proteome</keyword>
<dbReference type="Proteomes" id="UP000195305">
    <property type="component" value="Unassembled WGS sequence"/>
</dbReference>
<dbReference type="InterPro" id="IPR001991">
    <property type="entry name" value="Na-dicarboxylate_symporter"/>
</dbReference>
<dbReference type="GO" id="GO:0005886">
    <property type="term" value="C:plasma membrane"/>
    <property type="evidence" value="ECO:0007669"/>
    <property type="project" value="UniProtKB-SubCell"/>
</dbReference>
<keyword evidence="3" id="KW-1003">Cell membrane</keyword>
<evidence type="ECO:0000256" key="3">
    <source>
        <dbReference type="ARBA" id="ARBA00022475"/>
    </source>
</evidence>
<comment type="caution">
    <text evidence="8">The sequence shown here is derived from an EMBL/GenBank/DDBJ whole genome shotgun (WGS) entry which is preliminary data.</text>
</comment>
<evidence type="ECO:0000256" key="2">
    <source>
        <dbReference type="ARBA" id="ARBA00022448"/>
    </source>
</evidence>
<dbReference type="GO" id="GO:0015293">
    <property type="term" value="F:symporter activity"/>
    <property type="evidence" value="ECO:0007669"/>
    <property type="project" value="UniProtKB-KW"/>
</dbReference>
<dbReference type="RefSeq" id="WP_087356849.1">
    <property type="nucleotide sequence ID" value="NZ_NFLJ01000001.1"/>
</dbReference>
<feature type="transmembrane region" description="Helical" evidence="7">
    <location>
        <begin position="110"/>
        <end position="133"/>
    </location>
</feature>
<feature type="transmembrane region" description="Helical" evidence="7">
    <location>
        <begin position="206"/>
        <end position="230"/>
    </location>
</feature>
<feature type="transmembrane region" description="Helical" evidence="7">
    <location>
        <begin position="77"/>
        <end position="98"/>
    </location>
</feature>
<evidence type="ECO:0000313" key="8">
    <source>
        <dbReference type="EMBL" id="OUQ36634.1"/>
    </source>
</evidence>
<dbReference type="Pfam" id="PF00375">
    <property type="entry name" value="SDF"/>
    <property type="match status" value="1"/>
</dbReference>
<evidence type="ECO:0000256" key="5">
    <source>
        <dbReference type="ARBA" id="ARBA00022989"/>
    </source>
</evidence>
<keyword evidence="6 7" id="KW-0472">Membrane</keyword>
<dbReference type="InterPro" id="IPR036458">
    <property type="entry name" value="Na:dicarbo_symporter_sf"/>
</dbReference>
<keyword evidence="5 7" id="KW-1133">Transmembrane helix</keyword>
<keyword evidence="2" id="KW-0813">Transport</keyword>
<dbReference type="PROSITE" id="PS51257">
    <property type="entry name" value="PROKAR_LIPOPROTEIN"/>
    <property type="match status" value="1"/>
</dbReference>
<gene>
    <name evidence="8" type="ORF">B5E75_00415</name>
</gene>
<evidence type="ECO:0000256" key="6">
    <source>
        <dbReference type="ARBA" id="ARBA00023136"/>
    </source>
</evidence>
<dbReference type="SUPFAM" id="SSF118215">
    <property type="entry name" value="Proton glutamate symport protein"/>
    <property type="match status" value="1"/>
</dbReference>
<dbReference type="OrthoDB" id="9768885at2"/>
<evidence type="ECO:0000313" key="9">
    <source>
        <dbReference type="Proteomes" id="UP000195305"/>
    </source>
</evidence>
<reference evidence="8 9" key="1">
    <citation type="journal article" date="2018" name="BMC Genomics">
        <title>Whole genome sequencing and function prediction of 133 gut anaerobes isolated from chicken caecum in pure cultures.</title>
        <authorList>
            <person name="Medvecky M."/>
            <person name="Cejkova D."/>
            <person name="Polansky O."/>
            <person name="Karasova D."/>
            <person name="Kubasova T."/>
            <person name="Cizek A."/>
            <person name="Rychlik I."/>
        </authorList>
    </citation>
    <scope>NUCLEOTIDE SEQUENCE [LARGE SCALE GENOMIC DNA]</scope>
    <source>
        <strain evidence="8 9">An13</strain>
    </source>
</reference>
<dbReference type="PRINTS" id="PR00173">
    <property type="entry name" value="EDTRNSPORT"/>
</dbReference>
<organism evidence="8 9">
    <name type="scientific">Massilimicrobiota timonensis</name>
    <dbReference type="NCBI Taxonomy" id="1776392"/>
    <lineage>
        <taxon>Bacteria</taxon>
        <taxon>Bacillati</taxon>
        <taxon>Bacillota</taxon>
        <taxon>Erysipelotrichia</taxon>
        <taxon>Erysipelotrichales</taxon>
        <taxon>Erysipelotrichaceae</taxon>
        <taxon>Massilimicrobiota</taxon>
    </lineage>
</organism>
<dbReference type="AlphaFoldDB" id="A0A1Y4T3D3"/>
<dbReference type="PANTHER" id="PTHR42865:SF7">
    <property type="entry name" value="PROTON_GLUTAMATE-ASPARTATE SYMPORTER"/>
    <property type="match status" value="1"/>
</dbReference>
<evidence type="ECO:0000256" key="4">
    <source>
        <dbReference type="ARBA" id="ARBA00022692"/>
    </source>
</evidence>
<accession>A0A1Y4T3D3</accession>
<dbReference type="Gene3D" id="1.10.3860.10">
    <property type="entry name" value="Sodium:dicarboxylate symporter"/>
    <property type="match status" value="1"/>
</dbReference>
<feature type="transmembrane region" description="Helical" evidence="7">
    <location>
        <begin position="250"/>
        <end position="275"/>
    </location>
</feature>